<dbReference type="CDD" id="cd03232">
    <property type="entry name" value="ABCG_PDR_domain2"/>
    <property type="match status" value="1"/>
</dbReference>
<keyword evidence="7" id="KW-0067">ATP-binding</keyword>
<evidence type="ECO:0000256" key="5">
    <source>
        <dbReference type="ARBA" id="ARBA00022737"/>
    </source>
</evidence>
<dbReference type="Pfam" id="PF00005">
    <property type="entry name" value="ABC_tran"/>
    <property type="match status" value="2"/>
</dbReference>
<sequence length="1366" mass="154420">MSLSEYFTPVADASVTFDGTQVKLDIQDNITESDIESGSSQLPQQLNDLTFQANGGEMVLVLGKPTSSLFKSLFRSKESLEYSPKGSIKFKTNEYKSYASKCPHQIIYNNEQDVHFPFLTVQQTIDFALSCKFDITKNERIKIRDELLREFGLSHVMDTVVGNDFVRGVSGGERKRISIIETFIANGSVYLWDNSTKGLDSSTALDFLSILKKMTEATKSVNLVKISQASDKIVNKFDKILMLSDSYQVFYGTVDECLIYFRDTLAIPKNPNDCIIEYLTSILNLQFDNTDSSVASISSSTKGKITSHVTDLAVTPSSELDLYHLWIKSKNYQHWKNVITKSSSTIESTSLNPADVTPVFKISLPTQIRYCTQRAFQRSLGDKIYLTAQTISVIIQSLVIGSLFYDIPLSTLGSYSRGSLTFFSILFFTFLSLAEMPAAFQRQPVVSKQAQLHFYYAWVETLATTFFDYTFKLLLVIIFSILLYFLAHLQYNGARFFIFLLFLAVYNFAMVSLFSLATLISPTLSIANLLAGILLLAIAMYASYVIYLKDMHPWFVWIAYLNPARYAMEAILANELYNLKLDCKDSIVPRGPTYDNVSFTRKACAWQGATLGNDYVRGRDYLSQSLHYSYSHVWRNFGIIIAFLVFFVFCSLVSAHYVKPILNKERTPEWLKKLKRSSLFRSKTPLVMSDSIEMEKVTSFSSLSSDSPIIIDMQNNSGTLSESVETQKHLISWKNINYTIGDKKLINNVSGFIGSGLTALMGESGAGKTTLLNVLAQRIESGVVTGELLIDGKPLTNENAFRRSIGFVQQQDLHLDLLTVKESLEISCRLRGDGDMKYLETISSLLKLPMNKLVAKLSPTQKKLLSIGVELVTKPSLLLFLDEPTSGLDSEAALTIVKFLKKLSQQGQAIFCTIHQPSKSVISYFDNIFLLKRGGESVFFGPTKDACDYFISKDPSLTFDSEYDNPADFIIDVVGGTTQNEEIVEKENNWANIWENSFEKGAIENDLLSLEREALSENVDYSTSVWEQPSYWKQLLLISRRQYLCTKRDKTYVAAKYLLNSGAGLFIGFSFWNIKKNLSGLQDCIFFCFMALCVSSPLINQVQDKALKSKEVFIARESRSNTYHWSVLLLSQIIIEMPLALTSSTLFFLCAYFCCGFDNSPHIAGVFYLNYILFSAYYLTFGLWLIYAAPNLQTAAVFVAFFYSFTASFCGVMQPYGLFPGFWKFMYRVSPYTYFIDTFVSLLLHDREVVCGNMELVPGQPPVGQTCGQFMAAYIEEYGGYLKNPNTFTVCGYCTYTVGDDFLEVQNMSYGHRWRNFGIECAFVAFNFVAMFVGYYMTYISKVWPKVFRVVGRLFSIRSLFTKASK</sequence>
<evidence type="ECO:0000256" key="9">
    <source>
        <dbReference type="ARBA" id="ARBA00023136"/>
    </source>
</evidence>
<dbReference type="InterPro" id="IPR003593">
    <property type="entry name" value="AAA+_ATPase"/>
</dbReference>
<dbReference type="GO" id="GO:0140359">
    <property type="term" value="F:ABC-type transporter activity"/>
    <property type="evidence" value="ECO:0007669"/>
    <property type="project" value="InterPro"/>
</dbReference>
<feature type="transmembrane region" description="Helical" evidence="10">
    <location>
        <begin position="469"/>
        <end position="489"/>
    </location>
</feature>
<dbReference type="InterPro" id="IPR027417">
    <property type="entry name" value="P-loop_NTPase"/>
</dbReference>
<comment type="similarity">
    <text evidence="2">Belongs to the ABC transporter superfamily. ABCG family. PDR (TC 3.A.1.205) subfamily.</text>
</comment>
<keyword evidence="9 10" id="KW-0472">Membrane</keyword>
<dbReference type="GO" id="GO:0016020">
    <property type="term" value="C:membrane"/>
    <property type="evidence" value="ECO:0007669"/>
    <property type="project" value="UniProtKB-SubCell"/>
</dbReference>
<accession>G0VJQ4</accession>
<dbReference type="GeneID" id="96905425"/>
<reference evidence="12 13" key="1">
    <citation type="journal article" date="2011" name="Proc. Natl. Acad. Sci. U.S.A.">
        <title>Evolutionary erosion of yeast sex chromosomes by mating-type switching accidents.</title>
        <authorList>
            <person name="Gordon J.L."/>
            <person name="Armisen D."/>
            <person name="Proux-Wera E."/>
            <person name="Oheigeartaigh S.S."/>
            <person name="Byrne K.P."/>
            <person name="Wolfe K.H."/>
        </authorList>
    </citation>
    <scope>NUCLEOTIDE SEQUENCE [LARGE SCALE GENOMIC DNA]</scope>
    <source>
        <strain evidence="13">ATCC 76901 / BCRC 22586 / CBS 4309 / NBRC 1992 / NRRL Y-12630</strain>
    </source>
</reference>
<evidence type="ECO:0000256" key="6">
    <source>
        <dbReference type="ARBA" id="ARBA00022741"/>
    </source>
</evidence>
<dbReference type="PROSITE" id="PS00211">
    <property type="entry name" value="ABC_TRANSPORTER_1"/>
    <property type="match status" value="1"/>
</dbReference>
<feature type="transmembrane region" description="Helical" evidence="10">
    <location>
        <begin position="1166"/>
        <end position="1189"/>
    </location>
</feature>
<feature type="transmembrane region" description="Helical" evidence="10">
    <location>
        <begin position="496"/>
        <end position="520"/>
    </location>
</feature>
<evidence type="ECO:0000313" key="12">
    <source>
        <dbReference type="EMBL" id="CCC71735.1"/>
    </source>
</evidence>
<keyword evidence="6" id="KW-0547">Nucleotide-binding</keyword>
<feature type="transmembrane region" description="Helical" evidence="10">
    <location>
        <begin position="1054"/>
        <end position="1072"/>
    </location>
</feature>
<keyword evidence="5" id="KW-0677">Repeat</keyword>
<dbReference type="InterPro" id="IPR034003">
    <property type="entry name" value="ABCG_PDR_2"/>
</dbReference>
<feature type="transmembrane region" description="Helical" evidence="10">
    <location>
        <begin position="384"/>
        <end position="407"/>
    </location>
</feature>
<evidence type="ECO:0000259" key="11">
    <source>
        <dbReference type="PROSITE" id="PS50893"/>
    </source>
</evidence>
<keyword evidence="13" id="KW-1185">Reference proteome</keyword>
<evidence type="ECO:0000256" key="10">
    <source>
        <dbReference type="SAM" id="Phobius"/>
    </source>
</evidence>
<dbReference type="OMA" id="QAIFCTI"/>
<evidence type="ECO:0000256" key="2">
    <source>
        <dbReference type="ARBA" id="ARBA00006012"/>
    </source>
</evidence>
<organism evidence="12 13">
    <name type="scientific">Naumovozyma castellii</name>
    <name type="common">Yeast</name>
    <name type="synonym">Saccharomyces castellii</name>
    <dbReference type="NCBI Taxonomy" id="27288"/>
    <lineage>
        <taxon>Eukaryota</taxon>
        <taxon>Fungi</taxon>
        <taxon>Dikarya</taxon>
        <taxon>Ascomycota</taxon>
        <taxon>Saccharomycotina</taxon>
        <taxon>Saccharomycetes</taxon>
        <taxon>Saccharomycetales</taxon>
        <taxon>Saccharomycetaceae</taxon>
        <taxon>Naumovozyma</taxon>
    </lineage>
</organism>
<dbReference type="RefSeq" id="XP_003678080.1">
    <property type="nucleotide sequence ID" value="XM_003678032.1"/>
</dbReference>
<feature type="transmembrane region" description="Helical" evidence="10">
    <location>
        <begin position="1084"/>
        <end position="1103"/>
    </location>
</feature>
<dbReference type="InterPro" id="IPR043926">
    <property type="entry name" value="ABCG_dom"/>
</dbReference>
<evidence type="ECO:0000256" key="7">
    <source>
        <dbReference type="ARBA" id="ARBA00022840"/>
    </source>
</evidence>
<feature type="transmembrane region" description="Helical" evidence="10">
    <location>
        <begin position="1123"/>
        <end position="1154"/>
    </location>
</feature>
<evidence type="ECO:0000256" key="3">
    <source>
        <dbReference type="ARBA" id="ARBA00022448"/>
    </source>
</evidence>
<feature type="domain" description="ABC transporter" evidence="11">
    <location>
        <begin position="731"/>
        <end position="958"/>
    </location>
</feature>
<feature type="transmembrane region" description="Helical" evidence="10">
    <location>
        <begin position="637"/>
        <end position="658"/>
    </location>
</feature>
<dbReference type="InParanoid" id="G0VJQ4"/>
<evidence type="ECO:0000256" key="4">
    <source>
        <dbReference type="ARBA" id="ARBA00022692"/>
    </source>
</evidence>
<dbReference type="InterPro" id="IPR003439">
    <property type="entry name" value="ABC_transporter-like_ATP-bd"/>
</dbReference>
<dbReference type="OrthoDB" id="66620at2759"/>
<dbReference type="eggNOG" id="KOG0065">
    <property type="taxonomic scope" value="Eukaryota"/>
</dbReference>
<feature type="transmembrane region" description="Helical" evidence="10">
    <location>
        <begin position="1317"/>
        <end position="1337"/>
    </location>
</feature>
<dbReference type="GO" id="GO:0016887">
    <property type="term" value="F:ATP hydrolysis activity"/>
    <property type="evidence" value="ECO:0007669"/>
    <property type="project" value="InterPro"/>
</dbReference>
<feature type="transmembrane region" description="Helical" evidence="10">
    <location>
        <begin position="526"/>
        <end position="547"/>
    </location>
</feature>
<dbReference type="SUPFAM" id="SSF52540">
    <property type="entry name" value="P-loop containing nucleoside triphosphate hydrolases"/>
    <property type="match status" value="2"/>
</dbReference>
<dbReference type="InterPro" id="IPR013525">
    <property type="entry name" value="ABC2_TM"/>
</dbReference>
<dbReference type="PANTHER" id="PTHR19241">
    <property type="entry name" value="ATP-BINDING CASSETTE TRANSPORTER"/>
    <property type="match status" value="1"/>
</dbReference>
<dbReference type="KEGG" id="ncs:NCAS_0I00670"/>
<dbReference type="Pfam" id="PF19055">
    <property type="entry name" value="ABC2_membrane_7"/>
    <property type="match status" value="1"/>
</dbReference>
<protein>
    <recommendedName>
        <fullName evidence="11">ABC transporter domain-containing protein</fullName>
    </recommendedName>
</protein>
<dbReference type="GO" id="GO:0005524">
    <property type="term" value="F:ATP binding"/>
    <property type="evidence" value="ECO:0007669"/>
    <property type="project" value="UniProtKB-KW"/>
</dbReference>
<dbReference type="InterPro" id="IPR034001">
    <property type="entry name" value="ABCG_PDR_1"/>
</dbReference>
<dbReference type="SMART" id="SM00382">
    <property type="entry name" value="AAA"/>
    <property type="match status" value="1"/>
</dbReference>
<dbReference type="Pfam" id="PF01061">
    <property type="entry name" value="ABC2_membrane"/>
    <property type="match status" value="2"/>
</dbReference>
<dbReference type="Pfam" id="PF06422">
    <property type="entry name" value="PDR_CDR"/>
    <property type="match status" value="1"/>
</dbReference>
<evidence type="ECO:0000256" key="1">
    <source>
        <dbReference type="ARBA" id="ARBA00004141"/>
    </source>
</evidence>
<dbReference type="PROSITE" id="PS50893">
    <property type="entry name" value="ABC_TRANSPORTER_2"/>
    <property type="match status" value="2"/>
</dbReference>
<proteinExistence type="inferred from homology"/>
<reference key="2">
    <citation type="submission" date="2011-08" db="EMBL/GenBank/DDBJ databases">
        <title>Genome sequence of Naumovozyma castellii.</title>
        <authorList>
            <person name="Gordon J.L."/>
            <person name="Armisen D."/>
            <person name="Proux-Wera E."/>
            <person name="OhEigeartaigh S.S."/>
            <person name="Byrne K.P."/>
            <person name="Wolfe K.H."/>
        </authorList>
    </citation>
    <scope>NUCLEOTIDE SEQUENCE</scope>
    <source>
        <strain>Type strain:CBS 4309</strain>
    </source>
</reference>
<evidence type="ECO:0000313" key="13">
    <source>
        <dbReference type="Proteomes" id="UP000001640"/>
    </source>
</evidence>
<keyword evidence="8 10" id="KW-1133">Transmembrane helix</keyword>
<dbReference type="InterPro" id="IPR010929">
    <property type="entry name" value="PDR_CDR_ABC"/>
</dbReference>
<dbReference type="Gene3D" id="3.40.50.300">
    <property type="entry name" value="P-loop containing nucleotide triphosphate hydrolases"/>
    <property type="match status" value="2"/>
</dbReference>
<feature type="domain" description="ABC transporter" evidence="11">
    <location>
        <begin position="30"/>
        <end position="270"/>
    </location>
</feature>
<name>G0VJQ4_NAUCA</name>
<keyword evidence="4 10" id="KW-0812">Transmembrane</keyword>
<dbReference type="EMBL" id="HE576760">
    <property type="protein sequence ID" value="CCC71735.1"/>
    <property type="molecule type" value="Genomic_DNA"/>
</dbReference>
<dbReference type="HOGENOM" id="CLU_000604_35_0_1"/>
<evidence type="ECO:0000256" key="8">
    <source>
        <dbReference type="ARBA" id="ARBA00022989"/>
    </source>
</evidence>
<feature type="transmembrane region" description="Helical" evidence="10">
    <location>
        <begin position="1195"/>
        <end position="1219"/>
    </location>
</feature>
<dbReference type="FunCoup" id="G0VJQ4">
    <property type="interactions" value="278"/>
</dbReference>
<comment type="subcellular location">
    <subcellularLocation>
        <location evidence="1">Membrane</location>
        <topology evidence="1">Multi-pass membrane protein</topology>
    </subcellularLocation>
</comment>
<dbReference type="CDD" id="cd03233">
    <property type="entry name" value="ABCG_PDR_domain1"/>
    <property type="match status" value="1"/>
</dbReference>
<dbReference type="InterPro" id="IPR017871">
    <property type="entry name" value="ABC_transporter-like_CS"/>
</dbReference>
<dbReference type="FunFam" id="3.40.50.300:FF:001618">
    <property type="entry name" value="ABC transporter"/>
    <property type="match status" value="1"/>
</dbReference>
<keyword evidence="3" id="KW-0813">Transport</keyword>
<dbReference type="Proteomes" id="UP000001640">
    <property type="component" value="Chromosome 9"/>
</dbReference>
<gene>
    <name evidence="12" type="primary">NCAS0I00670</name>
    <name evidence="12" type="ordered locus">NCAS_0I00670</name>
</gene>
<feature type="transmembrane region" description="Helical" evidence="10">
    <location>
        <begin position="419"/>
        <end position="440"/>
    </location>
</feature>